<feature type="binding site" evidence="15">
    <location>
        <position position="102"/>
    </location>
    <ligand>
        <name>NADP(+)</name>
        <dbReference type="ChEBI" id="CHEBI:58349"/>
    </ligand>
</feature>
<dbReference type="GO" id="GO:0000287">
    <property type="term" value="F:magnesium ion binding"/>
    <property type="evidence" value="ECO:0007669"/>
    <property type="project" value="InterPro"/>
</dbReference>
<dbReference type="InterPro" id="IPR019818">
    <property type="entry name" value="IsoCit/isopropylmalate_DH_CS"/>
</dbReference>
<protein>
    <recommendedName>
        <fullName evidence="4 13">Isocitrate dehydrogenase (NADP(+))</fullName>
        <ecNumber evidence="4 13">1.1.1.42</ecNumber>
    </recommendedName>
</protein>
<feature type="site" description="Critical for catalysis" evidence="17">
    <location>
        <position position="158"/>
    </location>
</feature>
<evidence type="ECO:0000256" key="14">
    <source>
        <dbReference type="PIRSR" id="PIRSR604439-1"/>
    </source>
</evidence>
<dbReference type="NCBIfam" id="TIGR00183">
    <property type="entry name" value="prok_nadp_idh"/>
    <property type="match status" value="1"/>
</dbReference>
<dbReference type="PANTHER" id="PTHR43504:SF1">
    <property type="entry name" value="ISOCITRATE DEHYDROGENASE [NADP]"/>
    <property type="match status" value="1"/>
</dbReference>
<evidence type="ECO:0000256" key="16">
    <source>
        <dbReference type="PIRSR" id="PIRSR604439-3"/>
    </source>
</evidence>
<dbReference type="InterPro" id="IPR004439">
    <property type="entry name" value="Isocitrate_DH_NADP_dimer_prok"/>
</dbReference>
<dbReference type="GO" id="GO:0004450">
    <property type="term" value="F:isocitrate dehydrogenase (NADP+) activity"/>
    <property type="evidence" value="ECO:0007669"/>
    <property type="project" value="UniProtKB-UniRule"/>
</dbReference>
<evidence type="ECO:0000256" key="18">
    <source>
        <dbReference type="PIRSR" id="PIRSR604439-5"/>
    </source>
</evidence>
<dbReference type="RefSeq" id="WP_075049917.1">
    <property type="nucleotide sequence ID" value="NZ_CP006867.1"/>
</dbReference>
<dbReference type="InterPro" id="IPR024084">
    <property type="entry name" value="IsoPropMal-DH-like_dom"/>
</dbReference>
<evidence type="ECO:0000256" key="10">
    <source>
        <dbReference type="ARBA" id="ARBA00023002"/>
    </source>
</evidence>
<dbReference type="GO" id="GO:0006099">
    <property type="term" value="P:tricarboxylic acid cycle"/>
    <property type="evidence" value="ECO:0007669"/>
    <property type="project" value="UniProtKB-UniRule"/>
</dbReference>
<dbReference type="GO" id="GO:0051287">
    <property type="term" value="F:NAD binding"/>
    <property type="evidence" value="ECO:0007669"/>
    <property type="project" value="InterPro"/>
</dbReference>
<dbReference type="GO" id="GO:0006097">
    <property type="term" value="P:glyoxylate cycle"/>
    <property type="evidence" value="ECO:0007669"/>
    <property type="project" value="UniProtKB-KW"/>
</dbReference>
<dbReference type="STRING" id="940295.EYM_04935"/>
<evidence type="ECO:0000256" key="5">
    <source>
        <dbReference type="ARBA" id="ARBA00022435"/>
    </source>
</evidence>
<keyword evidence="6" id="KW-0816">Tricarboxylic acid cycle</keyword>
<feature type="binding site" evidence="14">
    <location>
        <position position="151"/>
    </location>
    <ligand>
        <name>D-threo-isocitrate</name>
        <dbReference type="ChEBI" id="CHEBI:15562"/>
    </ligand>
</feature>
<keyword evidence="11 16" id="KW-0464">Manganese</keyword>
<comment type="catalytic activity">
    <reaction evidence="12">
        <text>D-threo-isocitrate + NADP(+) = 2-oxoglutarate + CO2 + NADPH</text>
        <dbReference type="Rhea" id="RHEA:19629"/>
        <dbReference type="ChEBI" id="CHEBI:15562"/>
        <dbReference type="ChEBI" id="CHEBI:16526"/>
        <dbReference type="ChEBI" id="CHEBI:16810"/>
        <dbReference type="ChEBI" id="CHEBI:57783"/>
        <dbReference type="ChEBI" id="CHEBI:58349"/>
        <dbReference type="EC" id="1.1.1.42"/>
    </reaction>
</comment>
<feature type="site" description="Critical for catalysis" evidence="17">
    <location>
        <position position="225"/>
    </location>
</feature>
<dbReference type="Gene3D" id="3.40.718.10">
    <property type="entry name" value="Isopropylmalate Dehydrogenase"/>
    <property type="match status" value="1"/>
</dbReference>
<reference evidence="20 21" key="1">
    <citation type="submission" date="2013-11" db="EMBL/GenBank/DDBJ databases">
        <title>Comparative genomics of Ignicoccus.</title>
        <authorList>
            <person name="Podar M."/>
        </authorList>
    </citation>
    <scope>NUCLEOTIDE SEQUENCE [LARGE SCALE GENOMIC DNA]</scope>
    <source>
        <strain evidence="20 21">DSM 13165</strain>
    </source>
</reference>
<dbReference type="PANTHER" id="PTHR43504">
    <property type="entry name" value="ISOCITRATE DEHYDROGENASE [NADP]"/>
    <property type="match status" value="1"/>
</dbReference>
<dbReference type="Proteomes" id="UP000060778">
    <property type="component" value="Chromosome"/>
</dbReference>
<evidence type="ECO:0000256" key="17">
    <source>
        <dbReference type="PIRSR" id="PIRSR604439-4"/>
    </source>
</evidence>
<feature type="binding site" evidence="14">
    <location>
        <position position="117"/>
    </location>
    <ligand>
        <name>D-threo-isocitrate</name>
        <dbReference type="ChEBI" id="CHEBI:15562"/>
    </ligand>
</feature>
<evidence type="ECO:0000256" key="6">
    <source>
        <dbReference type="ARBA" id="ARBA00022532"/>
    </source>
</evidence>
<feature type="modified residue" description="N6-succinyllysine" evidence="18">
    <location>
        <position position="98"/>
    </location>
</feature>
<organism evidence="20 21">
    <name type="scientific">Ignicoccus islandicus DSM 13165</name>
    <dbReference type="NCBI Taxonomy" id="940295"/>
    <lineage>
        <taxon>Archaea</taxon>
        <taxon>Thermoproteota</taxon>
        <taxon>Thermoprotei</taxon>
        <taxon>Desulfurococcales</taxon>
        <taxon>Desulfurococcaceae</taxon>
        <taxon>Ignicoccus</taxon>
    </lineage>
</organism>
<gene>
    <name evidence="20" type="ORF">EYM_04935</name>
</gene>
<dbReference type="Pfam" id="PF00180">
    <property type="entry name" value="Iso_dh"/>
    <property type="match status" value="1"/>
</dbReference>
<accession>A0A0U2VCL5</accession>
<comment type="subunit">
    <text evidence="3">Homodimer.</text>
</comment>
<feature type="modified residue" description="N6-acetyllysine" evidence="18">
    <location>
        <position position="140"/>
    </location>
</feature>
<keyword evidence="10 20" id="KW-0560">Oxidoreductase</keyword>
<evidence type="ECO:0000256" key="11">
    <source>
        <dbReference type="ARBA" id="ARBA00023211"/>
    </source>
</evidence>
<dbReference type="SMART" id="SM01329">
    <property type="entry name" value="Iso_dh"/>
    <property type="match status" value="1"/>
</dbReference>
<feature type="binding site" evidence="14">
    <location>
        <position position="113"/>
    </location>
    <ligand>
        <name>D-threo-isocitrate</name>
        <dbReference type="ChEBI" id="CHEBI:15562"/>
    </ligand>
</feature>
<feature type="binding site" evidence="14">
    <location>
        <position position="111"/>
    </location>
    <ligand>
        <name>D-threo-isocitrate</name>
        <dbReference type="ChEBI" id="CHEBI:15562"/>
    </ligand>
</feature>
<evidence type="ECO:0000256" key="2">
    <source>
        <dbReference type="ARBA" id="ARBA00007769"/>
    </source>
</evidence>
<dbReference type="NCBIfam" id="NF005425">
    <property type="entry name" value="PRK07006.1"/>
    <property type="match status" value="1"/>
</dbReference>
<dbReference type="SUPFAM" id="SSF53659">
    <property type="entry name" value="Isocitrate/Isopropylmalate dehydrogenase-like"/>
    <property type="match status" value="1"/>
</dbReference>
<dbReference type="EC" id="1.1.1.42" evidence="4 13"/>
<feature type="modified residue" description="Phosphoserine" evidence="18">
    <location>
        <position position="111"/>
    </location>
</feature>
<evidence type="ECO:0000256" key="4">
    <source>
        <dbReference type="ARBA" id="ARBA00013013"/>
    </source>
</evidence>
<feature type="binding site" evidence="14">
    <location>
        <position position="127"/>
    </location>
    <ligand>
        <name>D-threo-isocitrate</name>
        <dbReference type="ChEBI" id="CHEBI:15562"/>
    </ligand>
</feature>
<evidence type="ECO:0000256" key="3">
    <source>
        <dbReference type="ARBA" id="ARBA00011738"/>
    </source>
</evidence>
<evidence type="ECO:0000256" key="15">
    <source>
        <dbReference type="PIRSR" id="PIRSR604439-2"/>
    </source>
</evidence>
<dbReference type="PROSITE" id="PS00470">
    <property type="entry name" value="IDH_IMDH"/>
    <property type="match status" value="1"/>
</dbReference>
<keyword evidence="9 15" id="KW-0521">NADP</keyword>
<evidence type="ECO:0000256" key="7">
    <source>
        <dbReference type="ARBA" id="ARBA00022723"/>
    </source>
</evidence>
<evidence type="ECO:0000256" key="1">
    <source>
        <dbReference type="ARBA" id="ARBA00001936"/>
    </source>
</evidence>
<feature type="binding site" evidence="16">
    <location>
        <position position="300"/>
    </location>
    <ligand>
        <name>Mg(2+)</name>
        <dbReference type="ChEBI" id="CHEBI:18420"/>
    </ligand>
</feature>
<evidence type="ECO:0000313" key="20">
    <source>
        <dbReference type="EMBL" id="ALU11810.1"/>
    </source>
</evidence>
<evidence type="ECO:0000256" key="12">
    <source>
        <dbReference type="ARBA" id="ARBA00023554"/>
    </source>
</evidence>
<keyword evidence="8 16" id="KW-0460">Magnesium</keyword>
<evidence type="ECO:0000256" key="9">
    <source>
        <dbReference type="ARBA" id="ARBA00022857"/>
    </source>
</evidence>
<feature type="binding site" evidence="15">
    <location>
        <position position="388"/>
    </location>
    <ligand>
        <name>NADP(+)</name>
        <dbReference type="ChEBI" id="CHEBI:58349"/>
    </ligand>
</feature>
<name>A0A0U2VCL5_9CREN</name>
<dbReference type="OrthoDB" id="23624at2157"/>
<evidence type="ECO:0000313" key="21">
    <source>
        <dbReference type="Proteomes" id="UP000060778"/>
    </source>
</evidence>
<evidence type="ECO:0000256" key="13">
    <source>
        <dbReference type="NCBIfam" id="TIGR00183"/>
    </source>
</evidence>
<dbReference type="EMBL" id="CP006867">
    <property type="protein sequence ID" value="ALU11810.1"/>
    <property type="molecule type" value="Genomic_DNA"/>
</dbReference>
<comment type="similarity">
    <text evidence="2">Belongs to the isocitrate and isopropylmalate dehydrogenases family.</text>
</comment>
<comment type="cofactor">
    <cofactor evidence="16">
        <name>Mg(2+)</name>
        <dbReference type="ChEBI" id="CHEBI:18420"/>
    </cofactor>
    <cofactor evidence="16">
        <name>Mn(2+)</name>
        <dbReference type="ChEBI" id="CHEBI:29035"/>
    </cofactor>
    <text evidence="16">Binds 1 Mg(2+) or Mn(2+) ion per subunit.</text>
</comment>
<dbReference type="NCBIfam" id="NF005036">
    <property type="entry name" value="PRK06451.1"/>
    <property type="match status" value="1"/>
</dbReference>
<feature type="binding site" evidence="15">
    <location>
        <begin position="332"/>
        <end position="338"/>
    </location>
    <ligand>
        <name>NADP(+)</name>
        <dbReference type="ChEBI" id="CHEBI:58349"/>
    </ligand>
</feature>
<dbReference type="AlphaFoldDB" id="A0A0U2VCL5"/>
<dbReference type="KEGG" id="iis:EYM_04935"/>
<evidence type="ECO:0000259" key="19">
    <source>
        <dbReference type="SMART" id="SM01329"/>
    </source>
</evidence>
<feature type="domain" description="Isopropylmalate dehydrogenase-like" evidence="19">
    <location>
        <begin position="28"/>
        <end position="404"/>
    </location>
</feature>
<dbReference type="GeneID" id="30680374"/>
<proteinExistence type="inferred from homology"/>
<keyword evidence="5" id="KW-0329">Glyoxylate bypass</keyword>
<sequence length="413" mass="45910">MFQKIKPPEGGEFIKVEGGKLVVPPNPIVPYIEGDGIGPEVVNAARKMVDAAVETSYKGERKIVWWKVYAGIEAEPIYGTLLPEDTLNAIKTARVALKGPMTTPIGSGWRSVNVALRQLLDLYANIRPVKYIKGIPAPHKYADKVDIIIFRENTEDVYAGIEWKYDSPEAAKIREFLKKEFNIQLREDSGIGLKPISRFATRRIMRAALNWAIEYNRKRVTVMHKGNIMKYTEGYFKIWAFELAKEEFGDKVVFEEELQGGEVPEGKILVNDRIADNMFNQIITRPWDYDVIVTPNLNGDYLSDAAAALVGGLGIAPGANVGDNIGMFEPIHGSAPKYAGKNVANPTATALSAAIMLDYIGWHEAADLLRKGIEETIASHKVTQDIARHLGIEPLSTTEFTEEVIKNIKRLGT</sequence>
<keyword evidence="7" id="KW-0479">Metal-binding</keyword>
<feature type="modified residue" description="N6-succinyllysine" evidence="18">
    <location>
        <position position="237"/>
    </location>
</feature>
<evidence type="ECO:0000256" key="8">
    <source>
        <dbReference type="ARBA" id="ARBA00022842"/>
    </source>
</evidence>
<comment type="cofactor">
    <cofactor evidence="1">
        <name>Mn(2+)</name>
        <dbReference type="ChEBI" id="CHEBI:29035"/>
    </cofactor>
</comment>
<feature type="binding site" evidence="15">
    <location>
        <position position="345"/>
    </location>
    <ligand>
        <name>NADP(+)</name>
        <dbReference type="ChEBI" id="CHEBI:58349"/>
    </ligand>
</feature>
<keyword evidence="21" id="KW-1185">Reference proteome</keyword>
<dbReference type="PATRIC" id="fig|940295.4.peg.944"/>